<name>A0A915ANI3_PARUN</name>
<protein>
    <submittedName>
        <fullName evidence="2">Uncharacterized protein</fullName>
    </submittedName>
</protein>
<dbReference type="Proteomes" id="UP000887569">
    <property type="component" value="Unplaced"/>
</dbReference>
<keyword evidence="1" id="KW-1185">Reference proteome</keyword>
<evidence type="ECO:0000313" key="2">
    <source>
        <dbReference type="WBParaSite" id="PgR010_g027_t01"/>
    </source>
</evidence>
<accession>A0A915ANI3</accession>
<reference evidence="2" key="1">
    <citation type="submission" date="2022-11" db="UniProtKB">
        <authorList>
            <consortium name="WormBaseParasite"/>
        </authorList>
    </citation>
    <scope>IDENTIFICATION</scope>
</reference>
<organism evidence="1 2">
    <name type="scientific">Parascaris univalens</name>
    <name type="common">Nematode worm</name>
    <dbReference type="NCBI Taxonomy" id="6257"/>
    <lineage>
        <taxon>Eukaryota</taxon>
        <taxon>Metazoa</taxon>
        <taxon>Ecdysozoa</taxon>
        <taxon>Nematoda</taxon>
        <taxon>Chromadorea</taxon>
        <taxon>Rhabditida</taxon>
        <taxon>Spirurina</taxon>
        <taxon>Ascaridomorpha</taxon>
        <taxon>Ascaridoidea</taxon>
        <taxon>Ascarididae</taxon>
        <taxon>Parascaris</taxon>
    </lineage>
</organism>
<dbReference type="AlphaFoldDB" id="A0A915ANI3"/>
<sequence length="120" mass="14034">CEYSCKRLQEGRLDMCTAIAPITGIGKTSHVKTINESVSKSNKSEVFFTTTKLDFTEHQIDLMKRHWSGTLMAQRDNIFHKAMLMAIESSPKMNEVISCQRYCYRDLTKWPKLNKLWWVK</sequence>
<dbReference type="WBParaSite" id="PgR010_g027_t01">
    <property type="protein sequence ID" value="PgR010_g027_t01"/>
    <property type="gene ID" value="PgR010_g027"/>
</dbReference>
<proteinExistence type="predicted"/>
<evidence type="ECO:0000313" key="1">
    <source>
        <dbReference type="Proteomes" id="UP000887569"/>
    </source>
</evidence>